<keyword evidence="10" id="KW-1185">Reference proteome</keyword>
<dbReference type="PANTHER" id="PTHR43159">
    <property type="entry name" value="ENOYL-[ACYL-CARRIER-PROTEIN] REDUCTASE"/>
    <property type="match status" value="1"/>
</dbReference>
<dbReference type="GO" id="GO:0004318">
    <property type="term" value="F:enoyl-[acyl-carrier-protein] reductase (NADH) activity"/>
    <property type="evidence" value="ECO:0007669"/>
    <property type="project" value="UniProtKB-EC"/>
</dbReference>
<evidence type="ECO:0000256" key="3">
    <source>
        <dbReference type="ARBA" id="ARBA00022516"/>
    </source>
</evidence>
<dbReference type="PRINTS" id="PR00081">
    <property type="entry name" value="GDHRDH"/>
</dbReference>
<organism evidence="9 10">
    <name type="scientific">Lactococcus nasutitermitis</name>
    <dbReference type="NCBI Taxonomy" id="1652957"/>
    <lineage>
        <taxon>Bacteria</taxon>
        <taxon>Bacillati</taxon>
        <taxon>Bacillota</taxon>
        <taxon>Bacilli</taxon>
        <taxon>Lactobacillales</taxon>
        <taxon>Streptococcaceae</taxon>
        <taxon>Lactococcus</taxon>
    </lineage>
</organism>
<dbReference type="EC" id="1.3.1.9" evidence="8"/>
<dbReference type="PANTHER" id="PTHR43159:SF2">
    <property type="entry name" value="ENOYL-[ACYL-CARRIER-PROTEIN] REDUCTASE [NADH], CHLOROPLASTIC"/>
    <property type="match status" value="1"/>
</dbReference>
<evidence type="ECO:0000256" key="8">
    <source>
        <dbReference type="PIRNR" id="PIRNR000094"/>
    </source>
</evidence>
<keyword evidence="4" id="KW-0276">Fatty acid metabolism</keyword>
<dbReference type="EMBL" id="JBHSGD010000001">
    <property type="protein sequence ID" value="MFC4651404.1"/>
    <property type="molecule type" value="Genomic_DNA"/>
</dbReference>
<dbReference type="Pfam" id="PF13561">
    <property type="entry name" value="adh_short_C2"/>
    <property type="match status" value="1"/>
</dbReference>
<keyword evidence="3 8" id="KW-0444">Lipid biosynthesis</keyword>
<protein>
    <recommendedName>
        <fullName evidence="8">Enoyl-[acyl-carrier-protein] reductase [NADH]</fullName>
        <ecNumber evidence="8">1.3.1.9</ecNumber>
    </recommendedName>
</protein>
<comment type="pathway">
    <text evidence="1">Lipid metabolism.</text>
</comment>
<evidence type="ECO:0000256" key="6">
    <source>
        <dbReference type="ARBA" id="ARBA00023098"/>
    </source>
</evidence>
<evidence type="ECO:0000313" key="9">
    <source>
        <dbReference type="EMBL" id="MFC4651404.1"/>
    </source>
</evidence>
<evidence type="ECO:0000313" key="10">
    <source>
        <dbReference type="Proteomes" id="UP001595987"/>
    </source>
</evidence>
<reference evidence="10" key="1">
    <citation type="journal article" date="2019" name="Int. J. Syst. Evol. Microbiol.">
        <title>The Global Catalogue of Microorganisms (GCM) 10K type strain sequencing project: providing services to taxonomists for standard genome sequencing and annotation.</title>
        <authorList>
            <consortium name="The Broad Institute Genomics Platform"/>
            <consortium name="The Broad Institute Genome Sequencing Center for Infectious Disease"/>
            <person name="Wu L."/>
            <person name="Ma J."/>
        </authorList>
    </citation>
    <scope>NUCLEOTIDE SEQUENCE [LARGE SCALE GENOMIC DNA]</scope>
    <source>
        <strain evidence="10">CCUG 63287</strain>
    </source>
</reference>
<dbReference type="InterPro" id="IPR014358">
    <property type="entry name" value="Enoyl-ACP_Rdtase_NADH"/>
</dbReference>
<dbReference type="InterPro" id="IPR036291">
    <property type="entry name" value="NAD(P)-bd_dom_sf"/>
</dbReference>
<evidence type="ECO:0000256" key="2">
    <source>
        <dbReference type="ARBA" id="ARBA00009233"/>
    </source>
</evidence>
<dbReference type="NCBIfam" id="NF004748">
    <property type="entry name" value="PRK06079.1"/>
    <property type="match status" value="1"/>
</dbReference>
<gene>
    <name evidence="9" type="primary">fabI</name>
    <name evidence="9" type="ORF">ACFO26_00580</name>
</gene>
<dbReference type="PIRSF" id="PIRSF000094">
    <property type="entry name" value="Enoyl-ACP_rdct"/>
    <property type="match status" value="1"/>
</dbReference>
<evidence type="ECO:0000256" key="4">
    <source>
        <dbReference type="ARBA" id="ARBA00022832"/>
    </source>
</evidence>
<dbReference type="InterPro" id="IPR002347">
    <property type="entry name" value="SDR_fam"/>
</dbReference>
<evidence type="ECO:0000256" key="5">
    <source>
        <dbReference type="ARBA" id="ARBA00023002"/>
    </source>
</evidence>
<evidence type="ECO:0000256" key="1">
    <source>
        <dbReference type="ARBA" id="ARBA00005189"/>
    </source>
</evidence>
<keyword evidence="5 8" id="KW-0560">Oxidoreductase</keyword>
<dbReference type="Proteomes" id="UP001595987">
    <property type="component" value="Unassembled WGS sequence"/>
</dbReference>
<keyword evidence="8" id="KW-0520">NAD</keyword>
<keyword evidence="6" id="KW-0443">Lipid metabolism</keyword>
<keyword evidence="7 8" id="KW-0275">Fatty acid biosynthesis</keyword>
<comment type="caution">
    <text evidence="9">The sequence shown here is derived from an EMBL/GenBank/DDBJ whole genome shotgun (WGS) entry which is preliminary data.</text>
</comment>
<proteinExistence type="inferred from homology"/>
<dbReference type="CDD" id="cd05372">
    <property type="entry name" value="ENR_SDR"/>
    <property type="match status" value="1"/>
</dbReference>
<dbReference type="SUPFAM" id="SSF51735">
    <property type="entry name" value="NAD(P)-binding Rossmann-fold domains"/>
    <property type="match status" value="1"/>
</dbReference>
<dbReference type="Gene3D" id="1.10.8.400">
    <property type="entry name" value="Enoyl acyl carrier protein reductase"/>
    <property type="match status" value="1"/>
</dbReference>
<sequence length="250" mass="26387">MFLEGKKIVIMGVANNKSIAWGCAKAMKDQGATLIYTYQNERMEKQLARLAEPEDLLIECDVSSDESLRRAFATIEARVGKIDGLVHAIAYSKKEELGGNISDVSRDGYALAQDVSAYSLLAVAKAAKPLLNKGAGIVTLTYMGSVRAIPNYNVMGIAKAALEASVRYLAVEFGKIGVHVNAISAGAIKTLAVSGVSGYKDLIKESDSRAVDGEGVTIEEVGQTAAFLVGPMASGIAGDVIYVDKGVHLT</sequence>
<evidence type="ECO:0000256" key="7">
    <source>
        <dbReference type="ARBA" id="ARBA00023160"/>
    </source>
</evidence>
<comment type="similarity">
    <text evidence="2 8">Belongs to the short-chain dehydrogenases/reductases (SDR) family. FabI subfamily.</text>
</comment>
<comment type="catalytic activity">
    <reaction evidence="8">
        <text>a 2,3-saturated acyl-[ACP] + NAD(+) = a (2E)-enoyl-[ACP] + NADH + H(+)</text>
        <dbReference type="Rhea" id="RHEA:10240"/>
        <dbReference type="Rhea" id="RHEA-COMP:9925"/>
        <dbReference type="Rhea" id="RHEA-COMP:9926"/>
        <dbReference type="ChEBI" id="CHEBI:15378"/>
        <dbReference type="ChEBI" id="CHEBI:57540"/>
        <dbReference type="ChEBI" id="CHEBI:57945"/>
        <dbReference type="ChEBI" id="CHEBI:78784"/>
        <dbReference type="ChEBI" id="CHEBI:78785"/>
        <dbReference type="EC" id="1.3.1.9"/>
    </reaction>
</comment>
<name>A0ABV9J9T6_9LACT</name>
<accession>A0ABV9J9T6</accession>
<dbReference type="RefSeq" id="WP_213534491.1">
    <property type="nucleotide sequence ID" value="NZ_BOVQ01000003.1"/>
</dbReference>
<dbReference type="Gene3D" id="3.40.50.720">
    <property type="entry name" value="NAD(P)-binding Rossmann-like Domain"/>
    <property type="match status" value="1"/>
</dbReference>